<evidence type="ECO:0000256" key="11">
    <source>
        <dbReference type="ARBA" id="ARBA00037576"/>
    </source>
</evidence>
<dbReference type="RefSeq" id="WP_095099047.1">
    <property type="nucleotide sequence ID" value="NZ_CAMIQD010000001.1"/>
</dbReference>
<dbReference type="KEGG" id="sfj:SAMEA4384070_3983"/>
<dbReference type="GO" id="GO:0005886">
    <property type="term" value="C:plasma membrane"/>
    <property type="evidence" value="ECO:0007669"/>
    <property type="project" value="UniProtKB-SubCell"/>
</dbReference>
<dbReference type="PANTHER" id="PTHR11712:SF352">
    <property type="entry name" value="3-OXOACYL-[ACYL-CARRIER-PROTEIN] SYNTHASE"/>
    <property type="match status" value="1"/>
</dbReference>
<evidence type="ECO:0000256" key="4">
    <source>
        <dbReference type="ARBA" id="ARBA00022458"/>
    </source>
</evidence>
<dbReference type="InterPro" id="IPR014031">
    <property type="entry name" value="Ketoacyl_synth_C"/>
</dbReference>
<sequence>MNKQMQPKRVVVTGYGAVTALGMNVQQNWQAMMEYRLAYRYHDKSAAGIRARFFALMDQEPPLEGVAQSLRRRLPRFARLALAAASEAVEMAFPPTAVGPTEVYPALECGVIIGSGWGGQDEASLNNADYLQSGLGRLFGAFHSMPNIATAICSQRWCLRGYQNSPAAACASGSIAIGDAFEIIRWGRASMMLAGGAESLSGNGAIWNIDVLRMLTHEQQDITKASCPFSRDRNGFVLAEGAAVLCLEEREAAVARGATILGEIKGYGSCSDAFDLTAPAEDKQARVHSIRRALRQAGLRSHQIDYINAHGTSTPLNDLNETEAIKLALGRDAYRTPLSSTKSFTGHLIGASGSFESIICLLALQQQIMPATCHLHEADPACDLDYISQGHRPGRLRNVMNLSFGFGGANAALVFGKHEIDNQE</sequence>
<dbReference type="SMART" id="SM00825">
    <property type="entry name" value="PKS_KS"/>
    <property type="match status" value="1"/>
</dbReference>
<keyword evidence="4" id="KW-0536">Nodulation</keyword>
<dbReference type="Gene3D" id="3.40.47.10">
    <property type="match status" value="1"/>
</dbReference>
<dbReference type="PANTHER" id="PTHR11712">
    <property type="entry name" value="POLYKETIDE SYNTHASE-RELATED"/>
    <property type="match status" value="1"/>
</dbReference>
<dbReference type="CDD" id="cd00834">
    <property type="entry name" value="KAS_I_II"/>
    <property type="match status" value="1"/>
</dbReference>
<evidence type="ECO:0000313" key="17">
    <source>
        <dbReference type="Proteomes" id="UP000215134"/>
    </source>
</evidence>
<dbReference type="InterPro" id="IPR020841">
    <property type="entry name" value="PKS_Beta-ketoAc_synthase_dom"/>
</dbReference>
<protein>
    <recommendedName>
        <fullName evidence="12">Nodulation protein E</fullName>
    </recommendedName>
    <alternativeName>
        <fullName evidence="13">Host-specificity of nodulation protein B</fullName>
    </alternativeName>
</protein>
<comment type="similarity">
    <text evidence="3 14">Belongs to the thiolase-like superfamily. Beta-ketoacyl-ACP synthases family.</text>
</comment>
<reference evidence="16 17" key="1">
    <citation type="submission" date="2017-06" db="EMBL/GenBank/DDBJ databases">
        <authorList>
            <consortium name="Pathogen Informatics"/>
        </authorList>
    </citation>
    <scope>NUCLEOTIDE SEQUENCE [LARGE SCALE GENOMIC DNA]</scope>
    <source>
        <strain evidence="16 17">NCTC12148</strain>
    </source>
</reference>
<evidence type="ECO:0000256" key="8">
    <source>
        <dbReference type="ARBA" id="ARBA00022692"/>
    </source>
</evidence>
<keyword evidence="9" id="KW-1133">Transmembrane helix</keyword>
<evidence type="ECO:0000256" key="2">
    <source>
        <dbReference type="ARBA" id="ARBA00005194"/>
    </source>
</evidence>
<evidence type="ECO:0000256" key="12">
    <source>
        <dbReference type="ARBA" id="ARBA00039445"/>
    </source>
</evidence>
<evidence type="ECO:0000256" key="3">
    <source>
        <dbReference type="ARBA" id="ARBA00008467"/>
    </source>
</evidence>
<keyword evidence="10" id="KW-0472">Membrane</keyword>
<keyword evidence="6" id="KW-0997">Cell inner membrane</keyword>
<dbReference type="STRING" id="1411141.GCA_001590885_02141"/>
<comment type="subcellular location">
    <subcellularLocation>
        <location evidence="1">Cell inner membrane</location>
    </subcellularLocation>
</comment>
<evidence type="ECO:0000256" key="7">
    <source>
        <dbReference type="ARBA" id="ARBA00022679"/>
    </source>
</evidence>
<dbReference type="InterPro" id="IPR000794">
    <property type="entry name" value="Beta-ketoacyl_synthase"/>
</dbReference>
<evidence type="ECO:0000256" key="5">
    <source>
        <dbReference type="ARBA" id="ARBA00022475"/>
    </source>
</evidence>
<dbReference type="EMBL" id="LT906479">
    <property type="protein sequence ID" value="SNW04743.1"/>
    <property type="molecule type" value="Genomic_DNA"/>
</dbReference>
<feature type="domain" description="Ketosynthase family 3 (KS3)" evidence="15">
    <location>
        <begin position="7"/>
        <end position="417"/>
    </location>
</feature>
<dbReference type="Pfam" id="PF02801">
    <property type="entry name" value="Ketoacyl-synt_C"/>
    <property type="match status" value="1"/>
</dbReference>
<keyword evidence="17" id="KW-1185">Reference proteome</keyword>
<comment type="function">
    <text evidence="11">Proposed to synthesize NOD factor fatty acyl chain. Involved in the synthesis of a highly unsaturated fatty acid moiety, which forms part of a lipo-oligosaccharide that is responsible for host specificity.</text>
</comment>
<keyword evidence="7 14" id="KW-0808">Transferase</keyword>
<evidence type="ECO:0000256" key="6">
    <source>
        <dbReference type="ARBA" id="ARBA00022519"/>
    </source>
</evidence>
<proteinExistence type="inferred from homology"/>
<evidence type="ECO:0000256" key="13">
    <source>
        <dbReference type="ARBA" id="ARBA00041756"/>
    </source>
</evidence>
<dbReference type="Proteomes" id="UP000215134">
    <property type="component" value="Chromosome 1"/>
</dbReference>
<dbReference type="PROSITE" id="PS52004">
    <property type="entry name" value="KS3_2"/>
    <property type="match status" value="1"/>
</dbReference>
<gene>
    <name evidence="16" type="primary">fabF_5</name>
    <name evidence="16" type="ORF">SAMEA4384070_03983</name>
</gene>
<keyword evidence="8" id="KW-0812">Transmembrane</keyword>
<dbReference type="OrthoDB" id="9808669at2"/>
<dbReference type="GO" id="GO:0006633">
    <property type="term" value="P:fatty acid biosynthetic process"/>
    <property type="evidence" value="ECO:0007669"/>
    <property type="project" value="UniProtKB-UniPathway"/>
</dbReference>
<dbReference type="Pfam" id="PF00109">
    <property type="entry name" value="ketoacyl-synt"/>
    <property type="match status" value="1"/>
</dbReference>
<dbReference type="AlphaFoldDB" id="A0A240CC08"/>
<organism evidence="16 17">
    <name type="scientific">Serratia ficaria</name>
    <dbReference type="NCBI Taxonomy" id="61651"/>
    <lineage>
        <taxon>Bacteria</taxon>
        <taxon>Pseudomonadati</taxon>
        <taxon>Pseudomonadota</taxon>
        <taxon>Gammaproteobacteria</taxon>
        <taxon>Enterobacterales</taxon>
        <taxon>Yersiniaceae</taxon>
        <taxon>Serratia</taxon>
    </lineage>
</organism>
<evidence type="ECO:0000256" key="9">
    <source>
        <dbReference type="ARBA" id="ARBA00022989"/>
    </source>
</evidence>
<accession>A0A240CC08</accession>
<dbReference type="GO" id="GO:0004315">
    <property type="term" value="F:3-oxoacyl-[acyl-carrier-protein] synthase activity"/>
    <property type="evidence" value="ECO:0007669"/>
    <property type="project" value="InterPro"/>
</dbReference>
<dbReference type="InterPro" id="IPR016039">
    <property type="entry name" value="Thiolase-like"/>
</dbReference>
<dbReference type="InterPro" id="IPR018201">
    <property type="entry name" value="Ketoacyl_synth_AS"/>
</dbReference>
<evidence type="ECO:0000256" key="14">
    <source>
        <dbReference type="RuleBase" id="RU003694"/>
    </source>
</evidence>
<dbReference type="UniPathway" id="UPA00094"/>
<evidence type="ECO:0000256" key="1">
    <source>
        <dbReference type="ARBA" id="ARBA00004533"/>
    </source>
</evidence>
<evidence type="ECO:0000259" key="15">
    <source>
        <dbReference type="PROSITE" id="PS52004"/>
    </source>
</evidence>
<dbReference type="PROSITE" id="PS00606">
    <property type="entry name" value="KS3_1"/>
    <property type="match status" value="1"/>
</dbReference>
<name>A0A240CC08_SERFI</name>
<keyword evidence="16" id="KW-0012">Acyltransferase</keyword>
<dbReference type="InterPro" id="IPR014030">
    <property type="entry name" value="Ketoacyl_synth_N"/>
</dbReference>
<evidence type="ECO:0000313" key="16">
    <source>
        <dbReference type="EMBL" id="SNW04743.1"/>
    </source>
</evidence>
<comment type="pathway">
    <text evidence="2">Lipid metabolism; fatty acid biosynthesis.</text>
</comment>
<evidence type="ECO:0000256" key="10">
    <source>
        <dbReference type="ARBA" id="ARBA00023136"/>
    </source>
</evidence>
<keyword evidence="5" id="KW-1003">Cell membrane</keyword>
<dbReference type="SUPFAM" id="SSF53901">
    <property type="entry name" value="Thiolase-like"/>
    <property type="match status" value="2"/>
</dbReference>
<dbReference type="GeneID" id="75029105"/>